<organism evidence="1">
    <name type="scientific">Arundo donax</name>
    <name type="common">Giant reed</name>
    <name type="synonym">Donax arundinaceus</name>
    <dbReference type="NCBI Taxonomy" id="35708"/>
    <lineage>
        <taxon>Eukaryota</taxon>
        <taxon>Viridiplantae</taxon>
        <taxon>Streptophyta</taxon>
        <taxon>Embryophyta</taxon>
        <taxon>Tracheophyta</taxon>
        <taxon>Spermatophyta</taxon>
        <taxon>Magnoliopsida</taxon>
        <taxon>Liliopsida</taxon>
        <taxon>Poales</taxon>
        <taxon>Poaceae</taxon>
        <taxon>PACMAD clade</taxon>
        <taxon>Arundinoideae</taxon>
        <taxon>Arundineae</taxon>
        <taxon>Arundo</taxon>
    </lineage>
</organism>
<protein>
    <submittedName>
        <fullName evidence="1">Similar to PDR8/PEN3 (PLEIOTROPIC DRUG RESISTANCE8)</fullName>
    </submittedName>
</protein>
<evidence type="ECO:0000313" key="1">
    <source>
        <dbReference type="EMBL" id="JAD80026.1"/>
    </source>
</evidence>
<name>A0A0A9CWS2_ARUDO</name>
<dbReference type="AlphaFoldDB" id="A0A0A9CWS2"/>
<reference evidence="1" key="2">
    <citation type="journal article" date="2015" name="Data Brief">
        <title>Shoot transcriptome of the giant reed, Arundo donax.</title>
        <authorList>
            <person name="Barrero R.A."/>
            <person name="Guerrero F.D."/>
            <person name="Moolhuijzen P."/>
            <person name="Goolsby J.A."/>
            <person name="Tidwell J."/>
            <person name="Bellgard S.E."/>
            <person name="Bellgard M.I."/>
        </authorList>
    </citation>
    <scope>NUCLEOTIDE SEQUENCE</scope>
    <source>
        <tissue evidence="1">Shoot tissue taken approximately 20 cm above the soil surface</tissue>
    </source>
</reference>
<reference evidence="1" key="1">
    <citation type="submission" date="2014-09" db="EMBL/GenBank/DDBJ databases">
        <authorList>
            <person name="Magalhaes I.L.F."/>
            <person name="Oliveira U."/>
            <person name="Santos F.R."/>
            <person name="Vidigal T.H.D.A."/>
            <person name="Brescovit A.D."/>
            <person name="Santos A.J."/>
        </authorList>
    </citation>
    <scope>NUCLEOTIDE SEQUENCE</scope>
    <source>
        <tissue evidence="1">Shoot tissue taken approximately 20 cm above the soil surface</tissue>
    </source>
</reference>
<accession>A0A0A9CWS2</accession>
<sequence length="46" mass="5140">MNSTLVGPTIISPVVTRFFWPPEIPRCIWSPTMVSAHMSSPSILRV</sequence>
<dbReference type="EMBL" id="GBRH01217869">
    <property type="protein sequence ID" value="JAD80026.1"/>
    <property type="molecule type" value="Transcribed_RNA"/>
</dbReference>
<proteinExistence type="predicted"/>